<gene>
    <name evidence="1" type="ORF">NPIL_363871</name>
</gene>
<dbReference type="Proteomes" id="UP000887013">
    <property type="component" value="Unassembled WGS sequence"/>
</dbReference>
<dbReference type="EMBL" id="BMAW01038655">
    <property type="protein sequence ID" value="GFU52927.1"/>
    <property type="molecule type" value="Genomic_DNA"/>
</dbReference>
<comment type="caution">
    <text evidence="1">The sequence shown here is derived from an EMBL/GenBank/DDBJ whole genome shotgun (WGS) entry which is preliminary data.</text>
</comment>
<dbReference type="AlphaFoldDB" id="A0A8X6R280"/>
<name>A0A8X6R280_NEPPI</name>
<accession>A0A8X6R280</accession>
<keyword evidence="2" id="KW-1185">Reference proteome</keyword>
<protein>
    <recommendedName>
        <fullName evidence="3">HAT C-terminal dimerisation domain-containing protein</fullName>
    </recommendedName>
</protein>
<evidence type="ECO:0000313" key="1">
    <source>
        <dbReference type="EMBL" id="GFU52927.1"/>
    </source>
</evidence>
<reference evidence="1" key="1">
    <citation type="submission" date="2020-08" db="EMBL/GenBank/DDBJ databases">
        <title>Multicomponent nature underlies the extraordinary mechanical properties of spider dragline silk.</title>
        <authorList>
            <person name="Kono N."/>
            <person name="Nakamura H."/>
            <person name="Mori M."/>
            <person name="Yoshida Y."/>
            <person name="Ohtoshi R."/>
            <person name="Malay A.D."/>
            <person name="Moran D.A.P."/>
            <person name="Tomita M."/>
            <person name="Numata K."/>
            <person name="Arakawa K."/>
        </authorList>
    </citation>
    <scope>NUCLEOTIDE SEQUENCE</scope>
</reference>
<organism evidence="1 2">
    <name type="scientific">Nephila pilipes</name>
    <name type="common">Giant wood spider</name>
    <name type="synonym">Nephila maculata</name>
    <dbReference type="NCBI Taxonomy" id="299642"/>
    <lineage>
        <taxon>Eukaryota</taxon>
        <taxon>Metazoa</taxon>
        <taxon>Ecdysozoa</taxon>
        <taxon>Arthropoda</taxon>
        <taxon>Chelicerata</taxon>
        <taxon>Arachnida</taxon>
        <taxon>Araneae</taxon>
        <taxon>Araneomorphae</taxon>
        <taxon>Entelegynae</taxon>
        <taxon>Araneoidea</taxon>
        <taxon>Nephilidae</taxon>
        <taxon>Nephila</taxon>
    </lineage>
</organism>
<dbReference type="OrthoDB" id="6504062at2759"/>
<evidence type="ECO:0008006" key="3">
    <source>
        <dbReference type="Google" id="ProtNLM"/>
    </source>
</evidence>
<evidence type="ECO:0000313" key="2">
    <source>
        <dbReference type="Proteomes" id="UP000887013"/>
    </source>
</evidence>
<sequence>MGFGKITRIFKAVQKCGVDDFWGNHHKTVQNNWNFRKKSKFLEEFDTGSLYLQPELSVYFKCPVLKLKDEPLKFYRDDYNHKNSGILKVATKYLEVMVISVPSERVFSITGDSQ</sequence>
<proteinExistence type="predicted"/>